<feature type="compositionally biased region" description="Basic and acidic residues" evidence="6">
    <location>
        <begin position="444"/>
        <end position="455"/>
    </location>
</feature>
<accession>A0AAV2QI55</accession>
<evidence type="ECO:0000313" key="8">
    <source>
        <dbReference type="EMBL" id="CAL4082353.1"/>
    </source>
</evidence>
<feature type="compositionally biased region" description="Basic and acidic residues" evidence="6">
    <location>
        <begin position="648"/>
        <end position="661"/>
    </location>
</feature>
<feature type="region of interest" description="Disordered" evidence="6">
    <location>
        <begin position="609"/>
        <end position="750"/>
    </location>
</feature>
<dbReference type="SMART" id="SM00320">
    <property type="entry name" value="WD40"/>
    <property type="match status" value="2"/>
</dbReference>
<dbReference type="Proteomes" id="UP001497623">
    <property type="component" value="Unassembled WGS sequence"/>
</dbReference>
<dbReference type="InterPro" id="IPR013577">
    <property type="entry name" value="LLGL2"/>
</dbReference>
<feature type="compositionally biased region" description="Basic and acidic residues" evidence="6">
    <location>
        <begin position="672"/>
        <end position="682"/>
    </location>
</feature>
<feature type="compositionally biased region" description="Basic and acidic residues" evidence="6">
    <location>
        <begin position="420"/>
        <end position="434"/>
    </location>
</feature>
<keyword evidence="4" id="KW-0677">Repeat</keyword>
<dbReference type="SUPFAM" id="SSF50978">
    <property type="entry name" value="WD40 repeat-like"/>
    <property type="match status" value="1"/>
</dbReference>
<feature type="compositionally biased region" description="Polar residues" evidence="6">
    <location>
        <begin position="369"/>
        <end position="378"/>
    </location>
</feature>
<dbReference type="GO" id="GO:0019905">
    <property type="term" value="F:syntaxin binding"/>
    <property type="evidence" value="ECO:0007669"/>
    <property type="project" value="TreeGrafter"/>
</dbReference>
<feature type="non-terminal residue" evidence="8">
    <location>
        <position position="770"/>
    </location>
</feature>
<comment type="similarity">
    <text evidence="1">Belongs to the WD repeat L(2)GL family.</text>
</comment>
<dbReference type="PANTHER" id="PTHR10241">
    <property type="entry name" value="LETHAL 2 GIANT LARVAE PROTEIN"/>
    <property type="match status" value="1"/>
</dbReference>
<evidence type="ECO:0000256" key="3">
    <source>
        <dbReference type="ARBA" id="ARBA00022574"/>
    </source>
</evidence>
<organism evidence="8 9">
    <name type="scientific">Meganyctiphanes norvegica</name>
    <name type="common">Northern krill</name>
    <name type="synonym">Thysanopoda norvegica</name>
    <dbReference type="NCBI Taxonomy" id="48144"/>
    <lineage>
        <taxon>Eukaryota</taxon>
        <taxon>Metazoa</taxon>
        <taxon>Ecdysozoa</taxon>
        <taxon>Arthropoda</taxon>
        <taxon>Crustacea</taxon>
        <taxon>Multicrustacea</taxon>
        <taxon>Malacostraca</taxon>
        <taxon>Eumalacostraca</taxon>
        <taxon>Eucarida</taxon>
        <taxon>Euphausiacea</taxon>
        <taxon>Euphausiidae</taxon>
        <taxon>Meganyctiphanes</taxon>
    </lineage>
</organism>
<dbReference type="InterPro" id="IPR036322">
    <property type="entry name" value="WD40_repeat_dom_sf"/>
</dbReference>
<dbReference type="InterPro" id="IPR015943">
    <property type="entry name" value="WD40/YVTN_repeat-like_dom_sf"/>
</dbReference>
<feature type="compositionally biased region" description="Basic and acidic residues" evidence="6">
    <location>
        <begin position="321"/>
        <end position="334"/>
    </location>
</feature>
<feature type="compositionally biased region" description="Basic and acidic residues" evidence="6">
    <location>
        <begin position="379"/>
        <end position="403"/>
    </location>
</feature>
<protein>
    <recommendedName>
        <fullName evidence="7">Lethal giant larvae homologue 2 domain-containing protein</fullName>
    </recommendedName>
</protein>
<sequence length="770" mass="85171">MEHTVVDFITLCESPFPSDFGDPYALVVLLHNDLVVVDLMSAGYPCFENPYSMDIHESPVTCCHYIADCPADLIPAFYSVGARGQKKTGFSENEWPLSGGTWGGSSCSYAEMIITGHADGTIKFWDASTVSLQVLYKLKTSKIFEKPRTKTIDGDEDPFAIQHISLCPESRQLVIAGATAHVILFKYHKQETSSEVSCLEIPIIYEVYETGDVSPEFEFPPRPTLQGSMDYFVPIHVRGGSQKKPAGYQADLVCLTPWVNGEPPGNISAITINSSYGLLSYGNESGLVIVDYIQKTCILNMGTPELYGSADPYQRVPKSPKRTDSSSKEGEDRCLSPSSDQHQLAICDESDSDALIGKENKEDLKDARSTSVSRNNSRGKGDMELRRQVIRKDSKNKVNESKEDSKIDLMKYLGRKDSKNKDIDDKVDCAKEGDTDSSFGSPKNNERVEDSKENGLLEEDIEDLDEEELRLEIQRMAANLESESSKLELVESQTNAPTNNIENRRPSRFRLKDQWSKLDSKFRRAFSLEAGHLEQNSEFYIEDDTIVLVDDSDEMKEKTLQLVMEDATDGGLEEAMEATETDINSKEISECMINSPNIDENVDNLSVTLKPSPKPSPKVTPKVTPRATPIASPLEETKAFEDTTPNQMERRSSLSLFDKEGNPIPPPRRKVKLSESKKKESKGSITGDPSKDLLVPESGSQSQISSKSVSPADNNLINKVSKSSSHSDVTPTRTPSFPTLTTSITSPNSKGALRSFVSHLTKKGSSQALQ</sequence>
<evidence type="ECO:0000256" key="1">
    <source>
        <dbReference type="ARBA" id="ARBA00008070"/>
    </source>
</evidence>
<evidence type="ECO:0000256" key="5">
    <source>
        <dbReference type="PROSITE-ProRule" id="PRU00221"/>
    </source>
</evidence>
<dbReference type="InterPro" id="IPR000664">
    <property type="entry name" value="Lethal2_giant"/>
</dbReference>
<reference evidence="8 9" key="1">
    <citation type="submission" date="2024-05" db="EMBL/GenBank/DDBJ databases">
        <authorList>
            <person name="Wallberg A."/>
        </authorList>
    </citation>
    <scope>NUCLEOTIDE SEQUENCE [LARGE SCALE GENOMIC DNA]</scope>
</reference>
<keyword evidence="3 5" id="KW-0853">WD repeat</keyword>
<gene>
    <name evidence="8" type="ORF">MNOR_LOCUS11865</name>
</gene>
<proteinExistence type="inferred from homology"/>
<feature type="compositionally biased region" description="Basic and acidic residues" evidence="6">
    <location>
        <begin position="359"/>
        <end position="368"/>
    </location>
</feature>
<dbReference type="AlphaFoldDB" id="A0AAV2QI55"/>
<dbReference type="Gene3D" id="2.130.10.10">
    <property type="entry name" value="YVTN repeat-like/Quinoprotein amine dehydrogenase"/>
    <property type="match status" value="1"/>
</dbReference>
<comment type="caution">
    <text evidence="8">The sequence shown here is derived from an EMBL/GenBank/DDBJ whole genome shotgun (WGS) entry which is preliminary data.</text>
</comment>
<feature type="region of interest" description="Disordered" evidence="6">
    <location>
        <begin position="420"/>
        <end position="459"/>
    </location>
</feature>
<feature type="region of interest" description="Disordered" evidence="6">
    <location>
        <begin position="359"/>
        <end position="403"/>
    </location>
</feature>
<evidence type="ECO:0000259" key="7">
    <source>
        <dbReference type="Pfam" id="PF08366"/>
    </source>
</evidence>
<dbReference type="GO" id="GO:0031201">
    <property type="term" value="C:SNARE complex"/>
    <property type="evidence" value="ECO:0007669"/>
    <property type="project" value="TreeGrafter"/>
</dbReference>
<dbReference type="GO" id="GO:0045159">
    <property type="term" value="F:myosin II binding"/>
    <property type="evidence" value="ECO:0007669"/>
    <property type="project" value="TreeGrafter"/>
</dbReference>
<evidence type="ECO:0000256" key="2">
    <source>
        <dbReference type="ARBA" id="ARBA00022483"/>
    </source>
</evidence>
<dbReference type="InterPro" id="IPR001680">
    <property type="entry name" value="WD40_rpt"/>
</dbReference>
<evidence type="ECO:0000313" key="9">
    <source>
        <dbReference type="Proteomes" id="UP001497623"/>
    </source>
</evidence>
<dbReference type="GO" id="GO:0005886">
    <property type="term" value="C:plasma membrane"/>
    <property type="evidence" value="ECO:0007669"/>
    <property type="project" value="TreeGrafter"/>
</dbReference>
<dbReference type="GO" id="GO:0005096">
    <property type="term" value="F:GTPase activator activity"/>
    <property type="evidence" value="ECO:0007669"/>
    <property type="project" value="TreeGrafter"/>
</dbReference>
<evidence type="ECO:0000256" key="6">
    <source>
        <dbReference type="SAM" id="MobiDB-lite"/>
    </source>
</evidence>
<dbReference type="Pfam" id="PF08366">
    <property type="entry name" value="LLGL"/>
    <property type="match status" value="1"/>
</dbReference>
<dbReference type="PANTHER" id="PTHR10241:SF25">
    <property type="entry name" value="TOMOSYN, ISOFORM C"/>
    <property type="match status" value="1"/>
</dbReference>
<dbReference type="GO" id="GO:0006893">
    <property type="term" value="P:Golgi to plasma membrane transport"/>
    <property type="evidence" value="ECO:0007669"/>
    <property type="project" value="TreeGrafter"/>
</dbReference>
<name>A0AAV2QI55_MEGNR</name>
<feature type="region of interest" description="Disordered" evidence="6">
    <location>
        <begin position="308"/>
        <end position="343"/>
    </location>
</feature>
<dbReference type="EMBL" id="CAXKWB010006332">
    <property type="protein sequence ID" value="CAL4082353.1"/>
    <property type="molecule type" value="Genomic_DNA"/>
</dbReference>
<keyword evidence="2" id="KW-0268">Exocytosis</keyword>
<feature type="compositionally biased region" description="Low complexity" evidence="6">
    <location>
        <begin position="698"/>
        <end position="710"/>
    </location>
</feature>
<evidence type="ECO:0000256" key="4">
    <source>
        <dbReference type="ARBA" id="ARBA00022737"/>
    </source>
</evidence>
<feature type="compositionally biased region" description="Polar residues" evidence="6">
    <location>
        <begin position="711"/>
        <end position="749"/>
    </location>
</feature>
<dbReference type="PRINTS" id="PR00962">
    <property type="entry name" value="LETHAL2GIANT"/>
</dbReference>
<dbReference type="GO" id="GO:0006887">
    <property type="term" value="P:exocytosis"/>
    <property type="evidence" value="ECO:0007669"/>
    <property type="project" value="UniProtKB-KW"/>
</dbReference>
<keyword evidence="9" id="KW-1185">Reference proteome</keyword>
<dbReference type="PROSITE" id="PS50082">
    <property type="entry name" value="WD_REPEATS_2"/>
    <property type="match status" value="1"/>
</dbReference>
<feature type="repeat" description="WD" evidence="5">
    <location>
        <begin position="112"/>
        <end position="129"/>
    </location>
</feature>
<feature type="domain" description="Lethal giant larvae homologue 2" evidence="7">
    <location>
        <begin position="1"/>
        <end position="45"/>
    </location>
</feature>